<dbReference type="PANTHER" id="PTHR22935">
    <property type="entry name" value="PENICILLIN-BINDING PROTEIN"/>
    <property type="match status" value="1"/>
</dbReference>
<dbReference type="Proteomes" id="UP000287352">
    <property type="component" value="Unassembled WGS sequence"/>
</dbReference>
<evidence type="ECO:0000259" key="2">
    <source>
        <dbReference type="Pfam" id="PF00144"/>
    </source>
</evidence>
<proteinExistence type="inferred from homology"/>
<dbReference type="PANTHER" id="PTHR22935:SF95">
    <property type="entry name" value="BETA-LACTAMASE-LIKE 1-RELATED"/>
    <property type="match status" value="1"/>
</dbReference>
<dbReference type="RefSeq" id="WP_126580906.1">
    <property type="nucleotide sequence ID" value="NZ_BIFR01000001.1"/>
</dbReference>
<evidence type="ECO:0000313" key="3">
    <source>
        <dbReference type="EMBL" id="GCE13377.1"/>
    </source>
</evidence>
<evidence type="ECO:0000256" key="1">
    <source>
        <dbReference type="ARBA" id="ARBA00038473"/>
    </source>
</evidence>
<dbReference type="InterPro" id="IPR012338">
    <property type="entry name" value="Beta-lactam/transpept-like"/>
</dbReference>
<comment type="similarity">
    <text evidence="1">Belongs to the beta-lactamase family.</text>
</comment>
<sequence>MSIVTDDPEMKACIDQLDVYLHEAMIEHHFPSFAIGIMHDQDVVLSSAYGYADHEKKVPATSHTIYALGSITKLFTATLLLQMRDAGKVNLDDPLTAYLPELKIVSAFGEVRPPTFRQTVAHIAGFPNFSEGSLRQEKDVVIAPLLEEMFTPKLVIPPMTEHRYSNLGISLMGHALARISGQSYEEMVQTHILDPLGMKMTAFSIRDEMRPYLATGYVASHGSERSQKIAPYFEAGGMKPAGGLYSSIEDMERFIALQFRTESTGSSVDVPILDGRSIREMHSPTFFLNQEWRNAIGLGWFLERLGKYTIVGHDGGIFGFGSDLLLVPALKLGMILLTNVGSPVNGVSRGVLERLLPVFERYQLRQQEDGERALAPIPLDWQCYEGAYTELNLTQTLRILFTPTMLKVQAPDGSESRLEKEGEQSFRGRGGPLDGELFTFCKHETGIVESLKVSLFEFVRTQ</sequence>
<dbReference type="Gene3D" id="3.40.710.10">
    <property type="entry name" value="DD-peptidase/beta-lactamase superfamily"/>
    <property type="match status" value="1"/>
</dbReference>
<dbReference type="OrthoDB" id="119951at2"/>
<feature type="domain" description="Beta-lactamase-related" evidence="2">
    <location>
        <begin position="21"/>
        <end position="344"/>
    </location>
</feature>
<dbReference type="InterPro" id="IPR051478">
    <property type="entry name" value="Beta-lactamase-like_AB/R"/>
</dbReference>
<dbReference type="Pfam" id="PF00144">
    <property type="entry name" value="Beta-lactamase"/>
    <property type="match status" value="1"/>
</dbReference>
<organism evidence="3 4">
    <name type="scientific">Tengunoibacter tsumagoiensis</name>
    <dbReference type="NCBI Taxonomy" id="2014871"/>
    <lineage>
        <taxon>Bacteria</taxon>
        <taxon>Bacillati</taxon>
        <taxon>Chloroflexota</taxon>
        <taxon>Ktedonobacteria</taxon>
        <taxon>Ktedonobacterales</taxon>
        <taxon>Dictyobacteraceae</taxon>
        <taxon>Tengunoibacter</taxon>
    </lineage>
</organism>
<dbReference type="InterPro" id="IPR001466">
    <property type="entry name" value="Beta-lactam-related"/>
</dbReference>
<dbReference type="SUPFAM" id="SSF56601">
    <property type="entry name" value="beta-lactamase/transpeptidase-like"/>
    <property type="match status" value="1"/>
</dbReference>
<gene>
    <name evidence="3" type="ORF">KTT_32360</name>
</gene>
<reference evidence="4" key="1">
    <citation type="submission" date="2018-12" db="EMBL/GenBank/DDBJ databases">
        <title>Tengunoibacter tsumagoiensis gen. nov., sp. nov., Dictyobacter kobayashii sp. nov., D. alpinus sp. nov., and D. joshuensis sp. nov. and description of Dictyobacteraceae fam. nov. within the order Ktedonobacterales isolated from Tengu-no-mugimeshi.</title>
        <authorList>
            <person name="Wang C.M."/>
            <person name="Zheng Y."/>
            <person name="Sakai Y."/>
            <person name="Toyoda A."/>
            <person name="Minakuchi Y."/>
            <person name="Abe K."/>
            <person name="Yokota A."/>
            <person name="Yabe S."/>
        </authorList>
    </citation>
    <scope>NUCLEOTIDE SEQUENCE [LARGE SCALE GENOMIC DNA]</scope>
    <source>
        <strain evidence="4">Uno3</strain>
    </source>
</reference>
<name>A0A402A2K2_9CHLR</name>
<protein>
    <recommendedName>
        <fullName evidence="2">Beta-lactamase-related domain-containing protein</fullName>
    </recommendedName>
</protein>
<evidence type="ECO:0000313" key="4">
    <source>
        <dbReference type="Proteomes" id="UP000287352"/>
    </source>
</evidence>
<dbReference type="AlphaFoldDB" id="A0A402A2K2"/>
<dbReference type="EMBL" id="BIFR01000001">
    <property type="protein sequence ID" value="GCE13377.1"/>
    <property type="molecule type" value="Genomic_DNA"/>
</dbReference>
<comment type="caution">
    <text evidence="3">The sequence shown here is derived from an EMBL/GenBank/DDBJ whole genome shotgun (WGS) entry which is preliminary data.</text>
</comment>
<keyword evidence="4" id="KW-1185">Reference proteome</keyword>
<accession>A0A402A2K2</accession>